<feature type="transmembrane region" description="Helical" evidence="1">
    <location>
        <begin position="126"/>
        <end position="146"/>
    </location>
</feature>
<feature type="transmembrane region" description="Helical" evidence="1">
    <location>
        <begin position="158"/>
        <end position="177"/>
    </location>
</feature>
<dbReference type="KEGG" id="piv:NCTC13079_00064"/>
<dbReference type="OrthoDB" id="9813172at2"/>
<keyword evidence="3" id="KW-1185">Reference proteome</keyword>
<dbReference type="NCBIfam" id="TIGR02206">
    <property type="entry name" value="intg_mem_TP0381"/>
    <property type="match status" value="1"/>
</dbReference>
<keyword evidence="1" id="KW-1133">Transmembrane helix</keyword>
<evidence type="ECO:0000313" key="2">
    <source>
        <dbReference type="EMBL" id="VEJ34263.1"/>
    </source>
</evidence>
<feature type="transmembrane region" description="Helical" evidence="1">
    <location>
        <begin position="15"/>
        <end position="33"/>
    </location>
</feature>
<dbReference type="EMBL" id="LR134523">
    <property type="protein sequence ID" value="VEJ34263.1"/>
    <property type="molecule type" value="Genomic_DNA"/>
</dbReference>
<protein>
    <submittedName>
        <fullName evidence="2">Predicted integral membrane protein</fullName>
    </submittedName>
</protein>
<keyword evidence="1" id="KW-0812">Transmembrane</keyword>
<feature type="transmembrane region" description="Helical" evidence="1">
    <location>
        <begin position="197"/>
        <end position="218"/>
    </location>
</feature>
<dbReference type="InterPro" id="IPR011737">
    <property type="entry name" value="CHP02206_TP0381"/>
</dbReference>
<feature type="transmembrane region" description="Helical" evidence="1">
    <location>
        <begin position="45"/>
        <end position="66"/>
    </location>
</feature>
<evidence type="ECO:0000313" key="3">
    <source>
        <dbReference type="Proteomes" id="UP000269544"/>
    </source>
</evidence>
<dbReference type="AlphaFoldDB" id="A0A448UZB6"/>
<gene>
    <name evidence="2" type="ORF">NCTC13079_00064</name>
</gene>
<reference evidence="2 3" key="1">
    <citation type="submission" date="2018-12" db="EMBL/GenBank/DDBJ databases">
        <authorList>
            <consortium name="Pathogen Informatics"/>
        </authorList>
    </citation>
    <scope>NUCLEOTIDE SEQUENCE [LARGE SCALE GENOMIC DNA]</scope>
    <source>
        <strain evidence="2 3">NCTC13079</strain>
    </source>
</reference>
<dbReference type="RefSeq" id="WP_126464551.1">
    <property type="nucleotide sequence ID" value="NZ_JAUSWF010000005.1"/>
</dbReference>
<accession>A0A448UZB6</accession>
<feature type="transmembrane region" description="Helical" evidence="1">
    <location>
        <begin position="97"/>
        <end position="114"/>
    </location>
</feature>
<name>A0A448UZB6_9FIRM</name>
<keyword evidence="1" id="KW-0472">Membrane</keyword>
<organism evidence="2 3">
    <name type="scientific">Aedoeadaptatus ivorii</name>
    <dbReference type="NCBI Taxonomy" id="54006"/>
    <lineage>
        <taxon>Bacteria</taxon>
        <taxon>Bacillati</taxon>
        <taxon>Bacillota</taxon>
        <taxon>Tissierellia</taxon>
        <taxon>Tissierellales</taxon>
        <taxon>Peptoniphilaceae</taxon>
        <taxon>Aedoeadaptatus</taxon>
    </lineage>
</organism>
<dbReference type="Pfam" id="PF14808">
    <property type="entry name" value="TMEM164"/>
    <property type="match status" value="1"/>
</dbReference>
<evidence type="ECO:0000256" key="1">
    <source>
        <dbReference type="SAM" id="Phobius"/>
    </source>
</evidence>
<dbReference type="Proteomes" id="UP000269544">
    <property type="component" value="Chromosome"/>
</dbReference>
<proteinExistence type="predicted"/>
<feature type="transmembrane region" description="Helical" evidence="1">
    <location>
        <begin position="72"/>
        <end position="90"/>
    </location>
</feature>
<sequence>MVKFGEYVPLLGADHMLYLGGFFLVLFLMVYYRDAIRQNRRRADLVLAAVIVFQQTVLYTSYAVFFDFTLGEALPLHICRLASLMILAWIATENRTCYVLAAVYGLFAFLSFVYPSRVYGVVHPIGWSFFLSHAVNLLFPLYAYIAGGETLKKEDIAFAYKVFLGYFVFVYFLNPLIDGNYFYLRYKPVVGDMSDLIYVPAVLILCRLLFEFGSRLYMHLLERLTELPRASGRFGDRTARLFESVLRFGK</sequence>